<protein>
    <submittedName>
        <fullName evidence="2">Uncharacterized protein</fullName>
    </submittedName>
</protein>
<comment type="caution">
    <text evidence="2">The sequence shown here is derived from an EMBL/GenBank/DDBJ whole genome shotgun (WGS) entry which is preliminary data.</text>
</comment>
<feature type="compositionally biased region" description="Basic and acidic residues" evidence="1">
    <location>
        <begin position="1"/>
        <end position="39"/>
    </location>
</feature>
<name>A0AAE1PVF3_9EUCA</name>
<evidence type="ECO:0000256" key="1">
    <source>
        <dbReference type="SAM" id="MobiDB-lite"/>
    </source>
</evidence>
<dbReference type="AlphaFoldDB" id="A0AAE1PVF3"/>
<sequence>MSPSRYGKDRGSKDQGKERHTQEGQRVEKSTEEQGKERNTQVGQDGETRRVFLDMSRVTVMDRKEEDLDDLYFYTDIWVPPAHVKTPCTLGIGTMTRLGMVQRFDPKEPTKFNKTRPPRKVNIIVNEDSQKAIHIPCQLDPVSCPTFDFTLGENILTVFKCILDYTTGKVYFFIDDRAHMTSTQRLRDVTTEDEHHLP</sequence>
<gene>
    <name evidence="2" type="ORF">Pmani_013211</name>
</gene>
<evidence type="ECO:0000313" key="2">
    <source>
        <dbReference type="EMBL" id="KAK4315570.1"/>
    </source>
</evidence>
<dbReference type="EMBL" id="JAWZYT010001106">
    <property type="protein sequence ID" value="KAK4315570.1"/>
    <property type="molecule type" value="Genomic_DNA"/>
</dbReference>
<keyword evidence="3" id="KW-1185">Reference proteome</keyword>
<feature type="region of interest" description="Disordered" evidence="1">
    <location>
        <begin position="1"/>
        <end position="48"/>
    </location>
</feature>
<dbReference type="Proteomes" id="UP001292094">
    <property type="component" value="Unassembled WGS sequence"/>
</dbReference>
<organism evidence="2 3">
    <name type="scientific">Petrolisthes manimaculis</name>
    <dbReference type="NCBI Taxonomy" id="1843537"/>
    <lineage>
        <taxon>Eukaryota</taxon>
        <taxon>Metazoa</taxon>
        <taxon>Ecdysozoa</taxon>
        <taxon>Arthropoda</taxon>
        <taxon>Crustacea</taxon>
        <taxon>Multicrustacea</taxon>
        <taxon>Malacostraca</taxon>
        <taxon>Eumalacostraca</taxon>
        <taxon>Eucarida</taxon>
        <taxon>Decapoda</taxon>
        <taxon>Pleocyemata</taxon>
        <taxon>Anomura</taxon>
        <taxon>Galatheoidea</taxon>
        <taxon>Porcellanidae</taxon>
        <taxon>Petrolisthes</taxon>
    </lineage>
</organism>
<accession>A0AAE1PVF3</accession>
<evidence type="ECO:0000313" key="3">
    <source>
        <dbReference type="Proteomes" id="UP001292094"/>
    </source>
</evidence>
<reference evidence="2" key="1">
    <citation type="submission" date="2023-11" db="EMBL/GenBank/DDBJ databases">
        <title>Genome assemblies of two species of porcelain crab, Petrolisthes cinctipes and Petrolisthes manimaculis (Anomura: Porcellanidae).</title>
        <authorList>
            <person name="Angst P."/>
        </authorList>
    </citation>
    <scope>NUCLEOTIDE SEQUENCE</scope>
    <source>
        <strain evidence="2">PB745_02</strain>
        <tissue evidence="2">Gill</tissue>
    </source>
</reference>
<proteinExistence type="predicted"/>